<dbReference type="Pfam" id="PF16473">
    <property type="entry name" value="Rv2179c-like"/>
    <property type="match status" value="1"/>
</dbReference>
<reference evidence="2" key="1">
    <citation type="submission" date="2021-01" db="EMBL/GenBank/DDBJ databases">
        <title>Modified the classification status of verrucomicrobia.</title>
        <authorList>
            <person name="Feng X."/>
        </authorList>
    </citation>
    <scope>NUCLEOTIDE SEQUENCE</scope>
    <source>
        <strain evidence="2">KCTC 22041</strain>
    </source>
</reference>
<name>A0A934SF10_9BACT</name>
<dbReference type="InterPro" id="IPR033390">
    <property type="entry name" value="Rv2179c-like"/>
</dbReference>
<dbReference type="Gene3D" id="3.30.420.10">
    <property type="entry name" value="Ribonuclease H-like superfamily/Ribonuclease H"/>
    <property type="match status" value="1"/>
</dbReference>
<dbReference type="RefSeq" id="WP_200274127.1">
    <property type="nucleotide sequence ID" value="NZ_JAENIJ010000076.1"/>
</dbReference>
<evidence type="ECO:0000313" key="3">
    <source>
        <dbReference type="Proteomes" id="UP000603141"/>
    </source>
</evidence>
<evidence type="ECO:0000313" key="2">
    <source>
        <dbReference type="EMBL" id="MBK1884694.1"/>
    </source>
</evidence>
<dbReference type="InterPro" id="IPR036397">
    <property type="entry name" value="RNaseH_sf"/>
</dbReference>
<dbReference type="GO" id="GO:0003676">
    <property type="term" value="F:nucleic acid binding"/>
    <property type="evidence" value="ECO:0007669"/>
    <property type="project" value="InterPro"/>
</dbReference>
<comment type="caution">
    <text evidence="2">The sequence shown here is derived from an EMBL/GenBank/DDBJ whole genome shotgun (WGS) entry which is preliminary data.</text>
</comment>
<feature type="domain" description="3'-5' exoribonuclease Rv2179c-like" evidence="1">
    <location>
        <begin position="9"/>
        <end position="171"/>
    </location>
</feature>
<organism evidence="2 3">
    <name type="scientific">Luteolibacter pohnpeiensis</name>
    <dbReference type="NCBI Taxonomy" id="454153"/>
    <lineage>
        <taxon>Bacteria</taxon>
        <taxon>Pseudomonadati</taxon>
        <taxon>Verrucomicrobiota</taxon>
        <taxon>Verrucomicrobiia</taxon>
        <taxon>Verrucomicrobiales</taxon>
        <taxon>Verrucomicrobiaceae</taxon>
        <taxon>Luteolibacter</taxon>
    </lineage>
</organism>
<evidence type="ECO:0000259" key="1">
    <source>
        <dbReference type="Pfam" id="PF16473"/>
    </source>
</evidence>
<dbReference type="AlphaFoldDB" id="A0A934SF10"/>
<accession>A0A934SF10</accession>
<dbReference type="SUPFAM" id="SSF53098">
    <property type="entry name" value="Ribonuclease H-like"/>
    <property type="match status" value="1"/>
</dbReference>
<sequence length="179" mass="20109">MSTTEDPTRVMVDIETMGNTPGSIILTLGAVKFSSAGITDTFYRRIDPESCERFGLKPDVSTILWWFKQPDEARLEITKPGVELSQALTEFGEWLGDPVVEIWGNGAAFDNTVLAAAYRACELSLPWRYSRDRCYRTMKAMHPEVAVPDRVGTHHNALDDAMNQALHLIEIFKKLSIDC</sequence>
<dbReference type="EMBL" id="JAENIJ010000076">
    <property type="protein sequence ID" value="MBK1884694.1"/>
    <property type="molecule type" value="Genomic_DNA"/>
</dbReference>
<gene>
    <name evidence="2" type="ORF">JIN85_19945</name>
</gene>
<protein>
    <submittedName>
        <fullName evidence="2">3'-5' exoribonuclease</fullName>
    </submittedName>
</protein>
<keyword evidence="3" id="KW-1185">Reference proteome</keyword>
<dbReference type="Proteomes" id="UP000603141">
    <property type="component" value="Unassembled WGS sequence"/>
</dbReference>
<dbReference type="InterPro" id="IPR012337">
    <property type="entry name" value="RNaseH-like_sf"/>
</dbReference>
<proteinExistence type="predicted"/>